<dbReference type="AlphaFoldDB" id="A0A916J3L5"/>
<dbReference type="Proteomes" id="UP000742786">
    <property type="component" value="Unassembled WGS sequence"/>
</dbReference>
<keyword evidence="2" id="KW-0479">Metal-binding</keyword>
<dbReference type="CDD" id="cd12107">
    <property type="entry name" value="Hemerythrin"/>
    <property type="match status" value="1"/>
</dbReference>
<dbReference type="InterPro" id="IPR012827">
    <property type="entry name" value="Hemerythrin_metal-bd"/>
</dbReference>
<evidence type="ECO:0000256" key="2">
    <source>
        <dbReference type="ARBA" id="ARBA00022723"/>
    </source>
</evidence>
<comment type="similarity">
    <text evidence="1">Belongs to the hemerythrin family.</text>
</comment>
<gene>
    <name evidence="5" type="ORF">GTOL_11855</name>
</gene>
<dbReference type="NCBIfam" id="TIGR02481">
    <property type="entry name" value="hemeryth_dom"/>
    <property type="match status" value="1"/>
</dbReference>
<protein>
    <recommendedName>
        <fullName evidence="4">Hemerythrin-like domain-containing protein</fullName>
    </recommendedName>
</protein>
<evidence type="ECO:0000313" key="5">
    <source>
        <dbReference type="EMBL" id="CAG4883972.1"/>
    </source>
</evidence>
<dbReference type="SUPFAM" id="SSF47188">
    <property type="entry name" value="Hemerythrin-like"/>
    <property type="match status" value="1"/>
</dbReference>
<keyword evidence="6" id="KW-1185">Reference proteome</keyword>
<dbReference type="Gene3D" id="1.20.120.50">
    <property type="entry name" value="Hemerythrin-like"/>
    <property type="match status" value="1"/>
</dbReference>
<dbReference type="GO" id="GO:0046872">
    <property type="term" value="F:metal ion binding"/>
    <property type="evidence" value="ECO:0007669"/>
    <property type="project" value="UniProtKB-KW"/>
</dbReference>
<dbReference type="RefSeq" id="WP_220635869.1">
    <property type="nucleotide sequence ID" value="NZ_CAJQUM010000001.1"/>
</dbReference>
<sequence length="169" mass="19053">MTEDCEIILPKPSRSSGISSGKELDPLLQSGHWPPLQYAEWSSRFELGIPLIDKQHRQFFDLVASFNGDDSEVRVLKALAILSDYIRIHLRDEEALMAAAHYPGLEAHCRLHADLRHMLAALLGRARKMSLDEIAAEVKYLINGWLSEHIITADLGFAPYVARDKHLAQ</sequence>
<feature type="domain" description="Hemerythrin-like" evidence="4">
    <location>
        <begin position="48"/>
        <end position="159"/>
    </location>
</feature>
<accession>A0A916J3L5</accession>
<dbReference type="PANTHER" id="PTHR37164">
    <property type="entry name" value="BACTERIOHEMERYTHRIN"/>
    <property type="match status" value="1"/>
</dbReference>
<evidence type="ECO:0000256" key="3">
    <source>
        <dbReference type="ARBA" id="ARBA00023004"/>
    </source>
</evidence>
<name>A0A916J3L5_9PROT</name>
<dbReference type="InterPro" id="IPR050669">
    <property type="entry name" value="Hemerythrin"/>
</dbReference>
<dbReference type="PANTHER" id="PTHR37164:SF1">
    <property type="entry name" value="BACTERIOHEMERYTHRIN"/>
    <property type="match status" value="1"/>
</dbReference>
<comment type="caution">
    <text evidence="5">The sequence shown here is derived from an EMBL/GenBank/DDBJ whole genome shotgun (WGS) entry which is preliminary data.</text>
</comment>
<evidence type="ECO:0000259" key="4">
    <source>
        <dbReference type="Pfam" id="PF01814"/>
    </source>
</evidence>
<proteinExistence type="inferred from homology"/>
<evidence type="ECO:0000256" key="1">
    <source>
        <dbReference type="ARBA" id="ARBA00010587"/>
    </source>
</evidence>
<dbReference type="InterPro" id="IPR035938">
    <property type="entry name" value="Hemerythrin-like_sf"/>
</dbReference>
<organism evidence="5 6">
    <name type="scientific">Georgfuchsia toluolica</name>
    <dbReference type="NCBI Taxonomy" id="424218"/>
    <lineage>
        <taxon>Bacteria</taxon>
        <taxon>Pseudomonadati</taxon>
        <taxon>Pseudomonadota</taxon>
        <taxon>Betaproteobacteria</taxon>
        <taxon>Nitrosomonadales</taxon>
        <taxon>Sterolibacteriaceae</taxon>
        <taxon>Georgfuchsia</taxon>
    </lineage>
</organism>
<dbReference type="EMBL" id="CAJQUM010000001">
    <property type="protein sequence ID" value="CAG4883972.1"/>
    <property type="molecule type" value="Genomic_DNA"/>
</dbReference>
<reference evidence="5" key="1">
    <citation type="submission" date="2021-04" db="EMBL/GenBank/DDBJ databases">
        <authorList>
            <person name="Hornung B."/>
        </authorList>
    </citation>
    <scope>NUCLEOTIDE SEQUENCE</scope>
    <source>
        <strain evidence="5">G5G6</strain>
    </source>
</reference>
<dbReference type="InterPro" id="IPR012312">
    <property type="entry name" value="Hemerythrin-like"/>
</dbReference>
<dbReference type="Pfam" id="PF01814">
    <property type="entry name" value="Hemerythrin"/>
    <property type="match status" value="1"/>
</dbReference>
<keyword evidence="3" id="KW-0408">Iron</keyword>
<evidence type="ECO:0000313" key="6">
    <source>
        <dbReference type="Proteomes" id="UP000742786"/>
    </source>
</evidence>